<dbReference type="InterPro" id="IPR018627">
    <property type="entry name" value="ELP6"/>
</dbReference>
<evidence type="ECO:0000313" key="4">
    <source>
        <dbReference type="Proteomes" id="UP000775213"/>
    </source>
</evidence>
<dbReference type="SUPFAM" id="SSF52540">
    <property type="entry name" value="P-loop containing nucleoside triphosphate hydrolases"/>
    <property type="match status" value="1"/>
</dbReference>
<evidence type="ECO:0000256" key="1">
    <source>
        <dbReference type="ARBA" id="ARBA00005043"/>
    </source>
</evidence>
<dbReference type="GO" id="GO:0033588">
    <property type="term" value="C:elongator holoenzyme complex"/>
    <property type="evidence" value="ECO:0007669"/>
    <property type="project" value="InterPro"/>
</dbReference>
<dbReference type="CDD" id="cd19495">
    <property type="entry name" value="Elp6"/>
    <property type="match status" value="1"/>
</dbReference>
<dbReference type="Pfam" id="PF09807">
    <property type="entry name" value="ELP6"/>
    <property type="match status" value="1"/>
</dbReference>
<comment type="pathway">
    <text evidence="1">tRNA modification; 5-methoxycarbonylmethyl-2-thiouridine-tRNA biosynthesis.</text>
</comment>
<organism evidence="3 4">
    <name type="scientific">Dendrobium chrysotoxum</name>
    <name type="common">Orchid</name>
    <dbReference type="NCBI Taxonomy" id="161865"/>
    <lineage>
        <taxon>Eukaryota</taxon>
        <taxon>Viridiplantae</taxon>
        <taxon>Streptophyta</taxon>
        <taxon>Embryophyta</taxon>
        <taxon>Tracheophyta</taxon>
        <taxon>Spermatophyta</taxon>
        <taxon>Magnoliopsida</taxon>
        <taxon>Liliopsida</taxon>
        <taxon>Asparagales</taxon>
        <taxon>Orchidaceae</taxon>
        <taxon>Epidendroideae</taxon>
        <taxon>Malaxideae</taxon>
        <taxon>Dendrobiinae</taxon>
        <taxon>Dendrobium</taxon>
    </lineage>
</organism>
<name>A0AAV7FL51_DENCH</name>
<comment type="caution">
    <text evidence="3">The sequence shown here is derived from an EMBL/GenBank/DDBJ whole genome shotgun (WGS) entry which is preliminary data.</text>
</comment>
<dbReference type="InterPro" id="IPR027417">
    <property type="entry name" value="P-loop_NTPase"/>
</dbReference>
<dbReference type="Proteomes" id="UP000775213">
    <property type="component" value="Unassembled WGS sequence"/>
</dbReference>
<accession>A0AAV7FL51</accession>
<reference evidence="3 4" key="1">
    <citation type="journal article" date="2021" name="Hortic Res">
        <title>Chromosome-scale assembly of the Dendrobium chrysotoxum genome enhances the understanding of orchid evolution.</title>
        <authorList>
            <person name="Zhang Y."/>
            <person name="Zhang G.Q."/>
            <person name="Zhang D."/>
            <person name="Liu X.D."/>
            <person name="Xu X.Y."/>
            <person name="Sun W.H."/>
            <person name="Yu X."/>
            <person name="Zhu X."/>
            <person name="Wang Z.W."/>
            <person name="Zhao X."/>
            <person name="Zhong W.Y."/>
            <person name="Chen H."/>
            <person name="Yin W.L."/>
            <person name="Huang T."/>
            <person name="Niu S.C."/>
            <person name="Liu Z.J."/>
        </authorList>
    </citation>
    <scope>NUCLEOTIDE SEQUENCE [LARGE SCALE GENOMIC DNA]</scope>
    <source>
        <strain evidence="3">Lindl</strain>
    </source>
</reference>
<evidence type="ECO:0000256" key="2">
    <source>
        <dbReference type="ARBA" id="ARBA00008837"/>
    </source>
</evidence>
<gene>
    <name evidence="3" type="ORF">IEQ34_026816</name>
</gene>
<keyword evidence="4" id="KW-1185">Reference proteome</keyword>
<dbReference type="PANTHER" id="PTHR16184">
    <property type="entry name" value="ELONGATOR COMPLEX PROTEIN 6"/>
    <property type="match status" value="1"/>
</dbReference>
<dbReference type="Gene3D" id="3.40.50.300">
    <property type="entry name" value="P-loop containing nucleotide triphosphate hydrolases"/>
    <property type="match status" value="1"/>
</dbReference>
<proteinExistence type="inferred from homology"/>
<dbReference type="GO" id="GO:0002098">
    <property type="term" value="P:tRNA wobble uridine modification"/>
    <property type="evidence" value="ECO:0007669"/>
    <property type="project" value="InterPro"/>
</dbReference>
<protein>
    <recommendedName>
        <fullName evidence="5">Elongator complex protein 6</fullName>
    </recommendedName>
</protein>
<sequence length="315" mass="34676">MQVGNSSKNCIKPKFTFLAPNPNSSPEQAGTNLQIPSSFYTVKNLGAKTPAAAMNHSPNLLDEALGLTGRGFGGGALSQGRVVLVEDCVETSGAFVLHHLVKRALSPDIGGTVIFIALSHPFSHYDRILRKLGCNLSMHREHNRFHFVDMLKVEFPNEIQKNAVEHGLVDLYSKILRAVEVSSSGDYSRAHISIVIDDLSILEIVSHGSVDHVLDFLHYCITLTSEQDCSLVILNHEDIYPEIEAPRLLSHLIYLADFVIKAEPLVTGIAADVHGQLTVLKKGTFNDSQYTDKASNFHFQVKENGVELFFPGTRC</sequence>
<dbReference type="EMBL" id="JAGFBR010000791">
    <property type="protein sequence ID" value="KAH0434482.1"/>
    <property type="molecule type" value="Genomic_DNA"/>
</dbReference>
<dbReference type="PANTHER" id="PTHR16184:SF6">
    <property type="entry name" value="ELONGATOR COMPLEX PROTEIN 6"/>
    <property type="match status" value="1"/>
</dbReference>
<evidence type="ECO:0000313" key="3">
    <source>
        <dbReference type="EMBL" id="KAH0434482.1"/>
    </source>
</evidence>
<comment type="similarity">
    <text evidence="2">Belongs to the ELP6 family.</text>
</comment>
<evidence type="ECO:0008006" key="5">
    <source>
        <dbReference type="Google" id="ProtNLM"/>
    </source>
</evidence>
<dbReference type="AlphaFoldDB" id="A0AAV7FL51"/>